<evidence type="ECO:0000313" key="8">
    <source>
        <dbReference type="EMBL" id="VAX06776.1"/>
    </source>
</evidence>
<evidence type="ECO:0000256" key="1">
    <source>
        <dbReference type="ARBA" id="ARBA00004533"/>
    </source>
</evidence>
<evidence type="ECO:0000256" key="5">
    <source>
        <dbReference type="ARBA" id="ARBA00022692"/>
    </source>
</evidence>
<evidence type="ECO:0008006" key="9">
    <source>
        <dbReference type="Google" id="ProtNLM"/>
    </source>
</evidence>
<dbReference type="GO" id="GO:0005886">
    <property type="term" value="C:plasma membrane"/>
    <property type="evidence" value="ECO:0007669"/>
    <property type="project" value="UniProtKB-SubCell"/>
</dbReference>
<dbReference type="InterPro" id="IPR022792">
    <property type="entry name" value="T2SS_protein-GspN"/>
</dbReference>
<keyword evidence="6" id="KW-0653">Protein transport</keyword>
<protein>
    <recommendedName>
        <fullName evidence="9">General secretion pathway protein N</fullName>
    </recommendedName>
</protein>
<organism evidence="8">
    <name type="scientific">hydrothermal vent metagenome</name>
    <dbReference type="NCBI Taxonomy" id="652676"/>
    <lineage>
        <taxon>unclassified sequences</taxon>
        <taxon>metagenomes</taxon>
        <taxon>ecological metagenomes</taxon>
    </lineage>
</organism>
<keyword evidence="3" id="KW-1003">Cell membrane</keyword>
<dbReference type="GO" id="GO:0015627">
    <property type="term" value="C:type II protein secretion system complex"/>
    <property type="evidence" value="ECO:0007669"/>
    <property type="project" value="InterPro"/>
</dbReference>
<dbReference type="Pfam" id="PF01203">
    <property type="entry name" value="T2SSN"/>
    <property type="match status" value="1"/>
</dbReference>
<comment type="subcellular location">
    <subcellularLocation>
        <location evidence="1">Cell inner membrane</location>
    </subcellularLocation>
</comment>
<evidence type="ECO:0000256" key="6">
    <source>
        <dbReference type="ARBA" id="ARBA00022927"/>
    </source>
</evidence>
<keyword evidence="7" id="KW-0472">Membrane</keyword>
<dbReference type="GO" id="GO:0015628">
    <property type="term" value="P:protein secretion by the type II secretion system"/>
    <property type="evidence" value="ECO:0007669"/>
    <property type="project" value="InterPro"/>
</dbReference>
<dbReference type="AlphaFoldDB" id="A0A3B1ALJ2"/>
<evidence type="ECO:0000256" key="3">
    <source>
        <dbReference type="ARBA" id="ARBA00022475"/>
    </source>
</evidence>
<reference evidence="8" key="1">
    <citation type="submission" date="2018-06" db="EMBL/GenBank/DDBJ databases">
        <authorList>
            <person name="Zhirakovskaya E."/>
        </authorList>
    </citation>
    <scope>NUCLEOTIDE SEQUENCE</scope>
</reference>
<keyword evidence="2" id="KW-0813">Transport</keyword>
<name>A0A3B1ALJ2_9ZZZZ</name>
<sequence>MRKLLSRLLITILLLLALLIGLAWFAPASLLGNLLEKQDSPLQLGLLKGRLHDGSAGQARWQGIDIGKLSWQLGDFSFSPAATGVSFQASGPQIQAQGAFHAQRELVSSNDLNGHFPASWLNLQGLAPFLFAHGKISFNFSHLEVSKQGSPAASGVMTWENAGLNGLLELSLGDVRFDISTLNPLTGKPSTESDSNREIVITFSNRGESDLQLNGTITTDGRQYQLDCVARASPGRSDINRFLRKAGKVTADGAYRLQFEGLLSPGN</sequence>
<keyword evidence="4" id="KW-0997">Cell inner membrane</keyword>
<evidence type="ECO:0000256" key="2">
    <source>
        <dbReference type="ARBA" id="ARBA00022448"/>
    </source>
</evidence>
<evidence type="ECO:0000256" key="7">
    <source>
        <dbReference type="ARBA" id="ARBA00023136"/>
    </source>
</evidence>
<accession>A0A3B1ALJ2</accession>
<keyword evidence="5" id="KW-0812">Transmembrane</keyword>
<proteinExistence type="predicted"/>
<evidence type="ECO:0000256" key="4">
    <source>
        <dbReference type="ARBA" id="ARBA00022519"/>
    </source>
</evidence>
<gene>
    <name evidence="8" type="ORF">MNBD_GAMMA26-1247</name>
</gene>
<dbReference type="EMBL" id="UOFX01000017">
    <property type="protein sequence ID" value="VAX06776.1"/>
    <property type="molecule type" value="Genomic_DNA"/>
</dbReference>